<evidence type="ECO:0000256" key="2">
    <source>
        <dbReference type="ARBA" id="ARBA00022837"/>
    </source>
</evidence>
<reference evidence="5 6" key="1">
    <citation type="submission" date="2024-04" db="EMBL/GenBank/DDBJ databases">
        <title>Tritrichomonas musculus Genome.</title>
        <authorList>
            <person name="Alves-Ferreira E."/>
            <person name="Grigg M."/>
            <person name="Lorenzi H."/>
            <person name="Galac M."/>
        </authorList>
    </citation>
    <scope>NUCLEOTIDE SEQUENCE [LARGE SCALE GENOMIC DNA]</scope>
    <source>
        <strain evidence="5 6">EAF2021</strain>
    </source>
</reference>
<dbReference type="InterPro" id="IPR000008">
    <property type="entry name" value="C2_dom"/>
</dbReference>
<comment type="caution">
    <text evidence="5">The sequence shown here is derived from an EMBL/GenBank/DDBJ whole genome shotgun (WGS) entry which is preliminary data.</text>
</comment>
<evidence type="ECO:0000259" key="4">
    <source>
        <dbReference type="PROSITE" id="PS50004"/>
    </source>
</evidence>
<dbReference type="EMBL" id="JAPFFF010000030">
    <property type="protein sequence ID" value="KAK8845668.1"/>
    <property type="molecule type" value="Genomic_DNA"/>
</dbReference>
<evidence type="ECO:0000256" key="1">
    <source>
        <dbReference type="ARBA" id="ARBA00022723"/>
    </source>
</evidence>
<dbReference type="Gene3D" id="2.60.40.150">
    <property type="entry name" value="C2 domain"/>
    <property type="match status" value="5"/>
</dbReference>
<dbReference type="SUPFAM" id="SSF49562">
    <property type="entry name" value="C2 domain (Calcium/lipid-binding domain, CaLB)"/>
    <property type="match status" value="5"/>
</dbReference>
<dbReference type="Pfam" id="PF00168">
    <property type="entry name" value="C2"/>
    <property type="match status" value="5"/>
</dbReference>
<feature type="region of interest" description="Disordered" evidence="3">
    <location>
        <begin position="280"/>
        <end position="300"/>
    </location>
</feature>
<keyword evidence="1" id="KW-0479">Metal-binding</keyword>
<dbReference type="PANTHER" id="PTHR45911:SF4">
    <property type="entry name" value="MULTIPLE C2 AND TRANSMEMBRANE DOMAIN-CONTAINING PROTEIN"/>
    <property type="match status" value="1"/>
</dbReference>
<dbReference type="InterPro" id="IPR035892">
    <property type="entry name" value="C2_domain_sf"/>
</dbReference>
<feature type="domain" description="C2" evidence="4">
    <location>
        <begin position="289"/>
        <end position="406"/>
    </location>
</feature>
<keyword evidence="6" id="KW-1185">Reference proteome</keyword>
<accession>A0ABR2HF03</accession>
<feature type="domain" description="C2" evidence="4">
    <location>
        <begin position="636"/>
        <end position="759"/>
    </location>
</feature>
<organism evidence="5 6">
    <name type="scientific">Tritrichomonas musculus</name>
    <dbReference type="NCBI Taxonomy" id="1915356"/>
    <lineage>
        <taxon>Eukaryota</taxon>
        <taxon>Metamonada</taxon>
        <taxon>Parabasalia</taxon>
        <taxon>Tritrichomonadida</taxon>
        <taxon>Tritrichomonadidae</taxon>
        <taxon>Tritrichomonas</taxon>
    </lineage>
</organism>
<name>A0ABR2HF03_9EUKA</name>
<protein>
    <recommendedName>
        <fullName evidence="4">C2 domain-containing protein</fullName>
    </recommendedName>
</protein>
<dbReference type="PANTHER" id="PTHR45911">
    <property type="entry name" value="C2 DOMAIN-CONTAINING PROTEIN"/>
    <property type="match status" value="1"/>
</dbReference>
<dbReference type="CDD" id="cd00030">
    <property type="entry name" value="C2"/>
    <property type="match status" value="4"/>
</dbReference>
<proteinExistence type="predicted"/>
<evidence type="ECO:0000256" key="3">
    <source>
        <dbReference type="SAM" id="MobiDB-lite"/>
    </source>
</evidence>
<feature type="domain" description="C2" evidence="4">
    <location>
        <begin position="423"/>
        <end position="541"/>
    </location>
</feature>
<feature type="domain" description="C2" evidence="4">
    <location>
        <begin position="1"/>
        <end position="105"/>
    </location>
</feature>
<evidence type="ECO:0000313" key="6">
    <source>
        <dbReference type="Proteomes" id="UP001470230"/>
    </source>
</evidence>
<dbReference type="SMART" id="SM00239">
    <property type="entry name" value="C2"/>
    <property type="match status" value="5"/>
</dbReference>
<evidence type="ECO:0000313" key="5">
    <source>
        <dbReference type="EMBL" id="KAK8845668.1"/>
    </source>
</evidence>
<sequence length="791" mass="89804">MASRLHIKICEAKKVLKMDLGGKSDPYVTLRLKSQDKKSAQKTQVISNTTDPIWNQEFDIIATDPNDVLLINMYDEDIKNDDKMMDELQYPVNSWQVGGPVDRKEIDLKLKKKKAGKLIFEVQSFPAEGYASGVSERAVNLGGTTNGTEGCNVHIKAFDAKDVLKMDVGGKSDPYLRFRLKGKKESTAKTQIISNTRNPVWNQELNVYSNDRHNDILQVDMLDEDIKNDDKMMDRIEIPLRDHQIGEHYVFDNNIKLKKKDAGKLHFELDFLPGNGTAGGAAVQSRDAQLGSSGPAQEYNPQRGHLKIHVVDGKKLKKMDTIGKSDPYMTFELKDRKDSKVKTQVISNNLSPVWNQDLTLDVPDIKKDVLLVNLWDEDIKHDDRMMNEQEIPLSSVPIGQKQVFNDGIQLKKKDAGNLHYEYELCEGPAPVERSAPMQPCKLIVHAIKGEKLRKMDANKSDPYLTLQIKGEPDSLKQTRVIDNDLNPVWNEQFEYHCKDWNTDSLVVNLWDKDIKNDDKMMNELEFPLKQWPIGTHIDYQEDIKLKKKDAGRLYLGIDVLNEGESPKEESAPPSEPKVQSRDIVLEEPAGDYCNFSLGNYNSDYSTDFTGYTNCSHSLSALHSSEQRFHHHHHLHHEAQTRDAQLEPKATKVGESIKGTIVKANGLPKTDNDGSDTYVVLTVISKAGKDKKGDKVKTEIQHDTQDPVWNKEFDFPKAKKGDSLRAEVFQHHKVYEDQCIACVEIALKDLKENEPIEQEFKLDKPPKAPKVVKKVTDFGTITLSLTHNVQYK</sequence>
<dbReference type="PROSITE" id="PS50004">
    <property type="entry name" value="C2"/>
    <property type="match status" value="5"/>
</dbReference>
<gene>
    <name evidence="5" type="ORF">M9Y10_020586</name>
</gene>
<dbReference type="PRINTS" id="PR00360">
    <property type="entry name" value="C2DOMAIN"/>
</dbReference>
<dbReference type="Proteomes" id="UP001470230">
    <property type="component" value="Unassembled WGS sequence"/>
</dbReference>
<keyword evidence="2" id="KW-0106">Calcium</keyword>
<feature type="compositionally biased region" description="Polar residues" evidence="3">
    <location>
        <begin position="286"/>
        <end position="295"/>
    </location>
</feature>
<feature type="domain" description="C2" evidence="4">
    <location>
        <begin position="133"/>
        <end position="253"/>
    </location>
</feature>